<dbReference type="InterPro" id="IPR012599">
    <property type="entry name" value="Propeptide_C1A"/>
</dbReference>
<comment type="similarity">
    <text evidence="1">Belongs to the peptidase C1 family.</text>
</comment>
<dbReference type="FunFam" id="3.90.70.10:FF:000031">
    <property type="entry name" value="Cathepsin B"/>
    <property type="match status" value="1"/>
</dbReference>
<dbReference type="PROSITE" id="PS00639">
    <property type="entry name" value="THIOL_PROTEASE_HIS"/>
    <property type="match status" value="1"/>
</dbReference>
<dbReference type="CDD" id="cd02620">
    <property type="entry name" value="Peptidase_C1A_CathepsinB"/>
    <property type="match status" value="1"/>
</dbReference>
<evidence type="ECO:0000256" key="3">
    <source>
        <dbReference type="ARBA" id="ARBA00022729"/>
    </source>
</evidence>
<feature type="chain" id="PRO_5018601563" evidence="8">
    <location>
        <begin position="17"/>
        <end position="336"/>
    </location>
</feature>
<evidence type="ECO:0000256" key="2">
    <source>
        <dbReference type="ARBA" id="ARBA00022670"/>
    </source>
</evidence>
<evidence type="ECO:0000256" key="4">
    <source>
        <dbReference type="ARBA" id="ARBA00022801"/>
    </source>
</evidence>
<accession>R4WCQ8</accession>
<dbReference type="InterPro" id="IPR038765">
    <property type="entry name" value="Papain-like_cys_pep_sf"/>
</dbReference>
<protein>
    <submittedName>
        <fullName evidence="10">Cathepsin B</fullName>
    </submittedName>
</protein>
<sequence>MILYWLVGGLIGCVYSATINPVGFDGIIEYVNSIQTTWKAGHNLAQQVDNKAVNYLAGLLESEEKLPIREKHTIPDSEIPEEFDARKQWHNCHSIGHIRDQGNCASCWAVAGAGSLTDRLCIASNGSFTMPLSDVEVIACAFPYGGLGCRGGTERAAWDYFANHGIVTGGDYGSKIGCQPYEHEPCEHHMDAGELPSCAKLPLLPTPQCHSKCTNPSYLATFEDDHHKIKSTYMLDNNVKEIQKEILTHGPLVTGFQLYEDFVTYKSGVYQHVAGKLLGRHGVRVIGWGTEDGTPYWLVANSWNTHWGDAGYFKFIRGTNDCGFEESVVGGVPLVQ</sequence>
<feature type="signal peptide" evidence="8">
    <location>
        <begin position="1"/>
        <end position="16"/>
    </location>
</feature>
<evidence type="ECO:0000259" key="9">
    <source>
        <dbReference type="SMART" id="SM00645"/>
    </source>
</evidence>
<proteinExistence type="evidence at transcript level"/>
<dbReference type="GO" id="GO:0004197">
    <property type="term" value="F:cysteine-type endopeptidase activity"/>
    <property type="evidence" value="ECO:0007669"/>
    <property type="project" value="InterPro"/>
</dbReference>
<dbReference type="InterPro" id="IPR025661">
    <property type="entry name" value="Pept_asp_AS"/>
</dbReference>
<keyword evidence="5" id="KW-0788">Thiol protease</keyword>
<dbReference type="PANTHER" id="PTHR12411">
    <property type="entry name" value="CYSTEINE PROTEASE FAMILY C1-RELATED"/>
    <property type="match status" value="1"/>
</dbReference>
<organism evidence="10">
    <name type="scientific">Riptortus pedestris</name>
    <name type="common">Bean bug</name>
    <dbReference type="NCBI Taxonomy" id="329032"/>
    <lineage>
        <taxon>Eukaryota</taxon>
        <taxon>Metazoa</taxon>
        <taxon>Ecdysozoa</taxon>
        <taxon>Arthropoda</taxon>
        <taxon>Hexapoda</taxon>
        <taxon>Insecta</taxon>
        <taxon>Pterygota</taxon>
        <taxon>Neoptera</taxon>
        <taxon>Paraneoptera</taxon>
        <taxon>Hemiptera</taxon>
        <taxon>Heteroptera</taxon>
        <taxon>Panheteroptera</taxon>
        <taxon>Pentatomomorpha</taxon>
        <taxon>Coreoidea</taxon>
        <taxon>Alydidae</taxon>
        <taxon>Riptortus</taxon>
    </lineage>
</organism>
<evidence type="ECO:0000256" key="7">
    <source>
        <dbReference type="ARBA" id="ARBA00023157"/>
    </source>
</evidence>
<dbReference type="InterPro" id="IPR013128">
    <property type="entry name" value="Peptidase_C1A"/>
</dbReference>
<evidence type="ECO:0000256" key="5">
    <source>
        <dbReference type="ARBA" id="ARBA00022807"/>
    </source>
</evidence>
<dbReference type="AlphaFoldDB" id="R4WCQ8"/>
<keyword evidence="7" id="KW-1015">Disulfide bond</keyword>
<name>R4WCQ8_RIPPE</name>
<dbReference type="InterPro" id="IPR000668">
    <property type="entry name" value="Peptidase_C1A_C"/>
</dbReference>
<keyword evidence="2" id="KW-0645">Protease</keyword>
<dbReference type="PRINTS" id="PR00705">
    <property type="entry name" value="PAPAIN"/>
</dbReference>
<reference evidence="10" key="1">
    <citation type="journal article" date="2013" name="PLoS ONE">
        <title>Gene expression in gut symbiotic organ of stinkbug affected by extracellular bacterial symbiont.</title>
        <authorList>
            <person name="Futahashi R."/>
            <person name="Tanaka K."/>
            <person name="Tanahashi M."/>
            <person name="Nikoh N."/>
            <person name="Kikuchi Y."/>
            <person name="Lee B.L."/>
            <person name="Fukatsu T."/>
        </authorList>
    </citation>
    <scope>NUCLEOTIDE SEQUENCE</scope>
    <source>
        <tissue evidence="10">Midgut</tissue>
    </source>
</reference>
<evidence type="ECO:0000256" key="1">
    <source>
        <dbReference type="ARBA" id="ARBA00008455"/>
    </source>
</evidence>
<dbReference type="InterPro" id="IPR025660">
    <property type="entry name" value="Pept_his_AS"/>
</dbReference>
<dbReference type="EMBL" id="AK416929">
    <property type="protein sequence ID" value="BAN20144.1"/>
    <property type="molecule type" value="mRNA"/>
</dbReference>
<keyword evidence="6" id="KW-0865">Zymogen</keyword>
<dbReference type="SMART" id="SM00645">
    <property type="entry name" value="Pept_C1"/>
    <property type="match status" value="1"/>
</dbReference>
<evidence type="ECO:0000313" key="10">
    <source>
        <dbReference type="EMBL" id="BAN20144.1"/>
    </source>
</evidence>
<dbReference type="Pfam" id="PF08127">
    <property type="entry name" value="Propeptide_C1"/>
    <property type="match status" value="1"/>
</dbReference>
<dbReference type="Gene3D" id="3.90.70.10">
    <property type="entry name" value="Cysteine proteinases"/>
    <property type="match status" value="1"/>
</dbReference>
<dbReference type="Pfam" id="PF00112">
    <property type="entry name" value="Peptidase_C1"/>
    <property type="match status" value="1"/>
</dbReference>
<keyword evidence="3 8" id="KW-0732">Signal</keyword>
<evidence type="ECO:0000256" key="6">
    <source>
        <dbReference type="ARBA" id="ARBA00023145"/>
    </source>
</evidence>
<feature type="domain" description="Peptidase C1A papain C-terminal" evidence="9">
    <location>
        <begin position="79"/>
        <end position="332"/>
    </location>
</feature>
<evidence type="ECO:0000256" key="8">
    <source>
        <dbReference type="SAM" id="SignalP"/>
    </source>
</evidence>
<dbReference type="SUPFAM" id="SSF54001">
    <property type="entry name" value="Cysteine proteinases"/>
    <property type="match status" value="1"/>
</dbReference>
<keyword evidence="4" id="KW-0378">Hydrolase</keyword>
<dbReference type="GO" id="GO:0006508">
    <property type="term" value="P:proteolysis"/>
    <property type="evidence" value="ECO:0007669"/>
    <property type="project" value="UniProtKB-KW"/>
</dbReference>
<dbReference type="PROSITE" id="PS00640">
    <property type="entry name" value="THIOL_PROTEASE_ASN"/>
    <property type="match status" value="1"/>
</dbReference>